<dbReference type="InterPro" id="IPR000594">
    <property type="entry name" value="ThiF_NAD_FAD-bd"/>
</dbReference>
<proteinExistence type="predicted"/>
<feature type="region of interest" description="Disordered" evidence="1">
    <location>
        <begin position="393"/>
        <end position="416"/>
    </location>
</feature>
<dbReference type="EMBL" id="JAZEWV010000010">
    <property type="protein sequence ID" value="MEE4543198.1"/>
    <property type="molecule type" value="Genomic_DNA"/>
</dbReference>
<feature type="region of interest" description="Disordered" evidence="1">
    <location>
        <begin position="173"/>
        <end position="242"/>
    </location>
</feature>
<feature type="compositionally biased region" description="Gly residues" evidence="1">
    <location>
        <begin position="222"/>
        <end position="232"/>
    </location>
</feature>
<keyword evidence="3" id="KW-0548">Nucleotidyltransferase</keyword>
<dbReference type="Gene3D" id="3.40.50.720">
    <property type="entry name" value="NAD(P)-binding Rossmann-like Domain"/>
    <property type="match status" value="2"/>
</dbReference>
<evidence type="ECO:0000313" key="4">
    <source>
        <dbReference type="Proteomes" id="UP001344658"/>
    </source>
</evidence>
<feature type="compositionally biased region" description="Basic and acidic residues" evidence="1">
    <location>
        <begin position="397"/>
        <end position="412"/>
    </location>
</feature>
<dbReference type="GO" id="GO:0016779">
    <property type="term" value="F:nucleotidyltransferase activity"/>
    <property type="evidence" value="ECO:0007669"/>
    <property type="project" value="UniProtKB-KW"/>
</dbReference>
<reference evidence="3 4" key="1">
    <citation type="submission" date="2023-12" db="EMBL/GenBank/DDBJ databases">
        <title>Streptomyces sp. V4-01.</title>
        <authorList>
            <person name="Somphong A."/>
            <person name="Phongsopitanun W."/>
        </authorList>
    </citation>
    <scope>NUCLEOTIDE SEQUENCE [LARGE SCALE GENOMIC DNA]</scope>
    <source>
        <strain evidence="3 4">V4-01</strain>
    </source>
</reference>
<dbReference type="SUPFAM" id="SSF69572">
    <property type="entry name" value="Activating enzymes of the ubiquitin-like proteins"/>
    <property type="match status" value="1"/>
</dbReference>
<accession>A0ABU7PBK2</accession>
<feature type="domain" description="THIF-type NAD/FAD binding fold" evidence="2">
    <location>
        <begin position="129"/>
        <end position="198"/>
    </location>
</feature>
<dbReference type="Pfam" id="PF00899">
    <property type="entry name" value="ThiF"/>
    <property type="match status" value="1"/>
</dbReference>
<dbReference type="RefSeq" id="WP_330795404.1">
    <property type="nucleotide sequence ID" value="NZ_JAZEWV010000010.1"/>
</dbReference>
<keyword evidence="3" id="KW-0808">Transferase</keyword>
<dbReference type="InterPro" id="IPR035985">
    <property type="entry name" value="Ubiquitin-activating_enz"/>
</dbReference>
<name>A0ABU7PBK2_9ACTN</name>
<protein>
    <submittedName>
        <fullName evidence="3">ThiF family adenylyltransferase</fullName>
    </submittedName>
</protein>
<feature type="compositionally biased region" description="Basic and acidic residues" evidence="1">
    <location>
        <begin position="195"/>
        <end position="204"/>
    </location>
</feature>
<evidence type="ECO:0000313" key="3">
    <source>
        <dbReference type="EMBL" id="MEE4543198.1"/>
    </source>
</evidence>
<evidence type="ECO:0000256" key="1">
    <source>
        <dbReference type="SAM" id="MobiDB-lite"/>
    </source>
</evidence>
<gene>
    <name evidence="3" type="ORF">V2S66_14615</name>
</gene>
<feature type="compositionally biased region" description="Low complexity" evidence="1">
    <location>
        <begin position="233"/>
        <end position="242"/>
    </location>
</feature>
<comment type="caution">
    <text evidence="3">The sequence shown here is derived from an EMBL/GenBank/DDBJ whole genome shotgun (WGS) entry which is preliminary data.</text>
</comment>
<evidence type="ECO:0000259" key="2">
    <source>
        <dbReference type="Pfam" id="PF00899"/>
    </source>
</evidence>
<dbReference type="Proteomes" id="UP001344658">
    <property type="component" value="Unassembled WGS sequence"/>
</dbReference>
<sequence length="433" mass="43805">MRPVLKSALRRGWRDGESLQFGVDPRHAVVLAPVDGAAAAFLELLDGTRGMDTLTVDAAALGLGPEQVRRLLARLAEGGALDDAAAHSALSTAVRHRTPLLDRLRPDLAALSLVHPAPGAAPARIRHRRASRVRVLGAGRVGSALAAVLSAAGVGAVDLVDSGRVEPWDAGPCGIPAEHVGDRRDAAGRAAVRRAAPEERRRPADAGGGRGRAGPPAPPGRARGGTGPGSGARPGPRWSAGPGAGAVVTVVAPRDGLDAFAPEEEQARALVASGVPHLYAGVLEGTGVVGPLVLPGRTACGQCLGLLLAGRDPAWPLLLAQLRSGRRPAVPACDIALATTVAGTAAGHVLAQLDGRLPPSAGARLELPSAGPAVRTLPVPGDARCGCGAAAAARTAGQEERDERDEAPRPGRADPLLAGSFAATWAQRGTMAM</sequence>
<organism evidence="3 4">
    <name type="scientific">Actinacidiphila polyblastidii</name>
    <dbReference type="NCBI Taxonomy" id="3110430"/>
    <lineage>
        <taxon>Bacteria</taxon>
        <taxon>Bacillati</taxon>
        <taxon>Actinomycetota</taxon>
        <taxon>Actinomycetes</taxon>
        <taxon>Kitasatosporales</taxon>
        <taxon>Streptomycetaceae</taxon>
        <taxon>Actinacidiphila</taxon>
    </lineage>
</organism>
<keyword evidence="4" id="KW-1185">Reference proteome</keyword>